<evidence type="ECO:0000256" key="2">
    <source>
        <dbReference type="ARBA" id="ARBA00008034"/>
    </source>
</evidence>
<feature type="transmembrane region" description="Helical" evidence="7">
    <location>
        <begin position="253"/>
        <end position="272"/>
    </location>
</feature>
<dbReference type="Proteomes" id="UP001139336">
    <property type="component" value="Unassembled WGS sequence"/>
</dbReference>
<feature type="transmembrane region" description="Helical" evidence="7">
    <location>
        <begin position="65"/>
        <end position="84"/>
    </location>
</feature>
<feature type="transmembrane region" description="Helical" evidence="7">
    <location>
        <begin position="178"/>
        <end position="196"/>
    </location>
</feature>
<keyword evidence="9" id="KW-1185">Reference proteome</keyword>
<feature type="transmembrane region" description="Helical" evidence="7">
    <location>
        <begin position="6"/>
        <end position="28"/>
    </location>
</feature>
<proteinExistence type="inferred from homology"/>
<organism evidence="8 9">
    <name type="scientific">Corynebacterium uropygiale</name>
    <dbReference type="NCBI Taxonomy" id="1775911"/>
    <lineage>
        <taxon>Bacteria</taxon>
        <taxon>Bacillati</taxon>
        <taxon>Actinomycetota</taxon>
        <taxon>Actinomycetes</taxon>
        <taxon>Mycobacteriales</taxon>
        <taxon>Corynebacteriaceae</taxon>
        <taxon>Corynebacterium</taxon>
    </lineage>
</organism>
<comment type="caution">
    <text evidence="8">The sequence shown here is derived from an EMBL/GenBank/DDBJ whole genome shotgun (WGS) entry which is preliminary data.</text>
</comment>
<name>A0A9X1U020_9CORY</name>
<evidence type="ECO:0000256" key="3">
    <source>
        <dbReference type="ARBA" id="ARBA00022692"/>
    </source>
</evidence>
<dbReference type="Pfam" id="PF00950">
    <property type="entry name" value="ABC-3"/>
    <property type="match status" value="1"/>
</dbReference>
<evidence type="ECO:0000313" key="8">
    <source>
        <dbReference type="EMBL" id="MCF4005988.1"/>
    </source>
</evidence>
<comment type="subcellular location">
    <subcellularLocation>
        <location evidence="6">Cell membrane</location>
        <topology evidence="6">Multi-pass membrane protein</topology>
    </subcellularLocation>
    <subcellularLocation>
        <location evidence="1">Membrane</location>
        <topology evidence="1">Multi-pass membrane protein</topology>
    </subcellularLocation>
</comment>
<dbReference type="Gene3D" id="1.10.3470.10">
    <property type="entry name" value="ABC transporter involved in vitamin B12 uptake, BtuC"/>
    <property type="match status" value="1"/>
</dbReference>
<dbReference type="InterPro" id="IPR037294">
    <property type="entry name" value="ABC_BtuC-like"/>
</dbReference>
<accession>A0A9X1U020</accession>
<keyword evidence="5 7" id="KW-0472">Membrane</keyword>
<evidence type="ECO:0000256" key="4">
    <source>
        <dbReference type="ARBA" id="ARBA00022989"/>
    </source>
</evidence>
<gene>
    <name evidence="8" type="ORF">L1O03_02195</name>
</gene>
<dbReference type="AlphaFoldDB" id="A0A9X1U020"/>
<dbReference type="SUPFAM" id="SSF81345">
    <property type="entry name" value="ABC transporter involved in vitamin B12 uptake, BtuC"/>
    <property type="match status" value="1"/>
</dbReference>
<feature type="transmembrane region" description="Helical" evidence="7">
    <location>
        <begin position="96"/>
        <end position="116"/>
    </location>
</feature>
<keyword evidence="4 7" id="KW-1133">Transmembrane helix</keyword>
<evidence type="ECO:0000256" key="6">
    <source>
        <dbReference type="RuleBase" id="RU003943"/>
    </source>
</evidence>
<dbReference type="GO" id="GO:0043190">
    <property type="term" value="C:ATP-binding cassette (ABC) transporter complex"/>
    <property type="evidence" value="ECO:0007669"/>
    <property type="project" value="InterPro"/>
</dbReference>
<dbReference type="RefSeq" id="WP_236118043.1">
    <property type="nucleotide sequence ID" value="NZ_JAKGSI010000001.1"/>
</dbReference>
<evidence type="ECO:0000256" key="5">
    <source>
        <dbReference type="ARBA" id="ARBA00023136"/>
    </source>
</evidence>
<dbReference type="EMBL" id="JAKGSI010000001">
    <property type="protein sequence ID" value="MCF4005988.1"/>
    <property type="molecule type" value="Genomic_DNA"/>
</dbReference>
<reference evidence="8" key="1">
    <citation type="submission" date="2022-01" db="EMBL/GenBank/DDBJ databases">
        <title>Corynebacterium sp. nov isolated from isolated from the feces of the greater white-fronted geese (Anser albifrons) at Poyang Lake, PR China.</title>
        <authorList>
            <person name="Liu Q."/>
        </authorList>
    </citation>
    <scope>NUCLEOTIDE SEQUENCE</scope>
    <source>
        <strain evidence="8">JCM 32435</strain>
    </source>
</reference>
<keyword evidence="3 6" id="KW-0812">Transmembrane</keyword>
<dbReference type="InterPro" id="IPR001626">
    <property type="entry name" value="ABC_TroCD"/>
</dbReference>
<feature type="transmembrane region" description="Helical" evidence="7">
    <location>
        <begin position="226"/>
        <end position="247"/>
    </location>
</feature>
<comment type="similarity">
    <text evidence="2 6">Belongs to the ABC-3 integral membrane protein family.</text>
</comment>
<dbReference type="GO" id="GO:0055085">
    <property type="term" value="P:transmembrane transport"/>
    <property type="evidence" value="ECO:0007669"/>
    <property type="project" value="InterPro"/>
</dbReference>
<evidence type="ECO:0000256" key="7">
    <source>
        <dbReference type="SAM" id="Phobius"/>
    </source>
</evidence>
<keyword evidence="6" id="KW-0813">Transport</keyword>
<evidence type="ECO:0000256" key="1">
    <source>
        <dbReference type="ARBA" id="ARBA00004141"/>
    </source>
</evidence>
<dbReference type="PANTHER" id="PTHR30477:SF0">
    <property type="entry name" value="METAL TRANSPORT SYSTEM MEMBRANE PROTEIN TM_0125-RELATED"/>
    <property type="match status" value="1"/>
</dbReference>
<protein>
    <submittedName>
        <fullName evidence="8">Metal ABC transporter permease</fullName>
    </submittedName>
</protein>
<evidence type="ECO:0000313" key="9">
    <source>
        <dbReference type="Proteomes" id="UP001139336"/>
    </source>
</evidence>
<dbReference type="PANTHER" id="PTHR30477">
    <property type="entry name" value="ABC-TRANSPORTER METAL-BINDING PROTEIN"/>
    <property type="match status" value="1"/>
</dbReference>
<sequence>MLHTLSLPLAEIILVGALSGLIGVLAILDRRVFFTESMTHGTFPGAVLGVVVGSTYLGLDHQGLSLLLMVGAFVACLPLSWLMHQLAKVPGVSPQSAAGIILTLGFALGYFLSRWFKPLPLRIENFLAGSLLNSNATDVAAAAVVFLLALAAVALRGRHLIFHCFDPVGYRAAGHSPGWAEAIILALVCCGSVAVIPAVGTILSIAMLVAPAAGVLPWCRSTRTLFIAAPLAGVLIGVGGLAVAVWGNLSAGGTIAIAAGLFYVLSLGLAALRRVRA</sequence>
<feature type="transmembrane region" description="Helical" evidence="7">
    <location>
        <begin position="136"/>
        <end position="157"/>
    </location>
</feature>
<feature type="transmembrane region" description="Helical" evidence="7">
    <location>
        <begin position="40"/>
        <end position="59"/>
    </location>
</feature>